<organism evidence="10 11">
    <name type="scientific">Malikia granosa</name>
    <dbReference type="NCBI Taxonomy" id="263067"/>
    <lineage>
        <taxon>Bacteria</taxon>
        <taxon>Pseudomonadati</taxon>
        <taxon>Pseudomonadota</taxon>
        <taxon>Betaproteobacteria</taxon>
        <taxon>Burkholderiales</taxon>
        <taxon>Comamonadaceae</taxon>
        <taxon>Malikia</taxon>
    </lineage>
</organism>
<sequence>MAHLDIVNLVQRYDRQTIVQDVSLQVQAGQIACLLGPSGCGKTTLLRCIAGFEAVAGGEIRLDGVCVSRPGYNLAPEKRRIGMVFQDYALFPHLTVAQNVGFGLSQASAAERQQRVEHLLERVGLSGQSHKHPHELSGGQQQRVALARALAPRPQLVLLDEPFSNLDVDLRERLSLEVREILKREGATAVLVTHDQNEAFAMADVIGVVTEGRIQQWDSAYNLYHRPANRFVANFIGQGVLLPGRVINEHEVEIALGVLPSVDPVECGRSCAGCPQRQPSEPCAVDVLLRPDDVVHDDDSPVRAKVVNKAFRGAEILYTLELGSGERVLSLVPSHHNHALGEPIGIRLDVDHVVAFKSPGA</sequence>
<dbReference type="InterPro" id="IPR013611">
    <property type="entry name" value="Transp-assoc_OB_typ2"/>
</dbReference>
<dbReference type="SMART" id="SM00382">
    <property type="entry name" value="AAA"/>
    <property type="match status" value="1"/>
</dbReference>
<dbReference type="CDD" id="cd03259">
    <property type="entry name" value="ABC_Carb_Solutes_like"/>
    <property type="match status" value="1"/>
</dbReference>
<evidence type="ECO:0000256" key="7">
    <source>
        <dbReference type="ARBA" id="ARBA00023065"/>
    </source>
</evidence>
<dbReference type="GO" id="GO:0043190">
    <property type="term" value="C:ATP-binding cassette (ABC) transporter complex"/>
    <property type="evidence" value="ECO:0007669"/>
    <property type="project" value="InterPro"/>
</dbReference>
<evidence type="ECO:0000256" key="1">
    <source>
        <dbReference type="ARBA" id="ARBA00022448"/>
    </source>
</evidence>
<dbReference type="OrthoDB" id="5298774at2"/>
<dbReference type="PROSITE" id="PS00211">
    <property type="entry name" value="ABC_TRANSPORTER_1"/>
    <property type="match status" value="1"/>
</dbReference>
<evidence type="ECO:0000256" key="8">
    <source>
        <dbReference type="ARBA" id="ARBA00023136"/>
    </source>
</evidence>
<keyword evidence="2" id="KW-1003">Cell membrane</keyword>
<dbReference type="Proteomes" id="UP000238589">
    <property type="component" value="Unassembled WGS sequence"/>
</dbReference>
<dbReference type="GO" id="GO:0015408">
    <property type="term" value="F:ABC-type ferric iron transporter activity"/>
    <property type="evidence" value="ECO:0007669"/>
    <property type="project" value="InterPro"/>
</dbReference>
<keyword evidence="1" id="KW-0813">Transport</keyword>
<evidence type="ECO:0000256" key="5">
    <source>
        <dbReference type="ARBA" id="ARBA00022840"/>
    </source>
</evidence>
<keyword evidence="11" id="KW-1185">Reference proteome</keyword>
<evidence type="ECO:0000313" key="10">
    <source>
        <dbReference type="EMBL" id="PRD66400.1"/>
    </source>
</evidence>
<name>A0A2S9K7H0_9BURK</name>
<keyword evidence="5 10" id="KW-0067">ATP-binding</keyword>
<dbReference type="InterPro" id="IPR003439">
    <property type="entry name" value="ABC_transporter-like_ATP-bd"/>
</dbReference>
<dbReference type="GO" id="GO:0016887">
    <property type="term" value="F:ATP hydrolysis activity"/>
    <property type="evidence" value="ECO:0007669"/>
    <property type="project" value="InterPro"/>
</dbReference>
<feature type="domain" description="ABC transporter" evidence="9">
    <location>
        <begin position="4"/>
        <end position="236"/>
    </location>
</feature>
<dbReference type="InterPro" id="IPR050093">
    <property type="entry name" value="ABC_SmlMolc_Importer"/>
</dbReference>
<keyword evidence="6" id="KW-0408">Iron</keyword>
<dbReference type="InterPro" id="IPR008995">
    <property type="entry name" value="Mo/tungstate-bd_C_term_dom"/>
</dbReference>
<dbReference type="EMBL" id="PVLQ01000012">
    <property type="protein sequence ID" value="PRD66400.1"/>
    <property type="molecule type" value="Genomic_DNA"/>
</dbReference>
<evidence type="ECO:0000259" key="9">
    <source>
        <dbReference type="PROSITE" id="PS50893"/>
    </source>
</evidence>
<dbReference type="Pfam" id="PF08402">
    <property type="entry name" value="TOBE_2"/>
    <property type="match status" value="1"/>
</dbReference>
<dbReference type="InterPro" id="IPR027417">
    <property type="entry name" value="P-loop_NTPase"/>
</dbReference>
<comment type="caution">
    <text evidence="10">The sequence shown here is derived from an EMBL/GenBank/DDBJ whole genome shotgun (WGS) entry which is preliminary data.</text>
</comment>
<evidence type="ECO:0000256" key="2">
    <source>
        <dbReference type="ARBA" id="ARBA00022475"/>
    </source>
</evidence>
<keyword evidence="3" id="KW-0410">Iron transport</keyword>
<proteinExistence type="predicted"/>
<evidence type="ECO:0000256" key="6">
    <source>
        <dbReference type="ARBA" id="ARBA00023004"/>
    </source>
</evidence>
<dbReference type="GO" id="GO:0015697">
    <property type="term" value="P:quaternary ammonium group transport"/>
    <property type="evidence" value="ECO:0007669"/>
    <property type="project" value="UniProtKB-ARBA"/>
</dbReference>
<dbReference type="InterPro" id="IPR017871">
    <property type="entry name" value="ABC_transporter-like_CS"/>
</dbReference>
<dbReference type="SUPFAM" id="SSF50331">
    <property type="entry name" value="MOP-like"/>
    <property type="match status" value="1"/>
</dbReference>
<keyword evidence="8" id="KW-0472">Membrane</keyword>
<evidence type="ECO:0000313" key="11">
    <source>
        <dbReference type="Proteomes" id="UP000238589"/>
    </source>
</evidence>
<keyword evidence="4" id="KW-0547">Nucleotide-binding</keyword>
<evidence type="ECO:0000256" key="4">
    <source>
        <dbReference type="ARBA" id="ARBA00022741"/>
    </source>
</evidence>
<dbReference type="SUPFAM" id="SSF52540">
    <property type="entry name" value="P-loop containing nucleoside triphosphate hydrolases"/>
    <property type="match status" value="1"/>
</dbReference>
<dbReference type="PROSITE" id="PS50893">
    <property type="entry name" value="ABC_TRANSPORTER_2"/>
    <property type="match status" value="1"/>
</dbReference>
<dbReference type="Gene3D" id="3.40.50.300">
    <property type="entry name" value="P-loop containing nucleotide triphosphate hydrolases"/>
    <property type="match status" value="1"/>
</dbReference>
<accession>A0A2S9K7H0</accession>
<dbReference type="Gene3D" id="2.40.50.100">
    <property type="match status" value="1"/>
</dbReference>
<dbReference type="PANTHER" id="PTHR42781:SF4">
    <property type="entry name" value="SPERMIDINE_PUTRESCINE IMPORT ATP-BINDING PROTEIN POTA"/>
    <property type="match status" value="1"/>
</dbReference>
<dbReference type="FunFam" id="3.40.50.300:FF:000425">
    <property type="entry name" value="Probable ABC transporter, ATP-binding subunit"/>
    <property type="match status" value="1"/>
</dbReference>
<dbReference type="Pfam" id="PF00005">
    <property type="entry name" value="ABC_tran"/>
    <property type="match status" value="1"/>
</dbReference>
<gene>
    <name evidence="10" type="ORF">C6P64_03640</name>
</gene>
<dbReference type="PANTHER" id="PTHR42781">
    <property type="entry name" value="SPERMIDINE/PUTRESCINE IMPORT ATP-BINDING PROTEIN POTA"/>
    <property type="match status" value="1"/>
</dbReference>
<dbReference type="GO" id="GO:0005524">
    <property type="term" value="F:ATP binding"/>
    <property type="evidence" value="ECO:0007669"/>
    <property type="project" value="UniProtKB-KW"/>
</dbReference>
<protein>
    <submittedName>
        <fullName evidence="10">ABC transporter ATP-binding protein</fullName>
    </submittedName>
</protein>
<dbReference type="InterPro" id="IPR003593">
    <property type="entry name" value="AAA+_ATPase"/>
</dbReference>
<dbReference type="AlphaFoldDB" id="A0A2S9K7H0"/>
<reference evidence="10 11" key="1">
    <citation type="submission" date="2018-03" db="EMBL/GenBank/DDBJ databases">
        <title>Comparative genomics illustrates the genes involved in a hyperalkaliphilic mechanisms of Serpentinomonas isolated from highly-alkaline calcium-rich serpentinized springs.</title>
        <authorList>
            <person name="Suzuki S."/>
            <person name="Ishii S."/>
            <person name="Walworth N."/>
            <person name="Bird L."/>
            <person name="Kuenen J.G."/>
            <person name="Nealson K.H."/>
        </authorList>
    </citation>
    <scope>NUCLEOTIDE SEQUENCE [LARGE SCALE GENOMIC DNA]</scope>
    <source>
        <strain evidence="10 11">P1</strain>
    </source>
</reference>
<evidence type="ECO:0000256" key="3">
    <source>
        <dbReference type="ARBA" id="ARBA00022496"/>
    </source>
</evidence>
<dbReference type="RefSeq" id="WP_105747241.1">
    <property type="nucleotide sequence ID" value="NZ_PVLQ01000012.1"/>
</dbReference>
<keyword evidence="7" id="KW-0406">Ion transport</keyword>
<dbReference type="InterPro" id="IPR015853">
    <property type="entry name" value="ABC_transpr_FbpC"/>
</dbReference>